<protein>
    <submittedName>
        <fullName evidence="1">Uncharacterized protein</fullName>
    </submittedName>
</protein>
<reference evidence="1 2" key="1">
    <citation type="submission" date="2024-11" db="EMBL/GenBank/DDBJ databases">
        <title>Chromosome-level genome assembly of the freshwater bivalve Anodonta woodiana.</title>
        <authorList>
            <person name="Chen X."/>
        </authorList>
    </citation>
    <scope>NUCLEOTIDE SEQUENCE [LARGE SCALE GENOMIC DNA]</scope>
    <source>
        <strain evidence="1">MN2024</strain>
        <tissue evidence="1">Gills</tissue>
    </source>
</reference>
<comment type="caution">
    <text evidence="1">The sequence shown here is derived from an EMBL/GenBank/DDBJ whole genome shotgun (WGS) entry which is preliminary data.</text>
</comment>
<keyword evidence="2" id="KW-1185">Reference proteome</keyword>
<dbReference type="Proteomes" id="UP001634394">
    <property type="component" value="Unassembled WGS sequence"/>
</dbReference>
<evidence type="ECO:0000313" key="2">
    <source>
        <dbReference type="Proteomes" id="UP001634394"/>
    </source>
</evidence>
<gene>
    <name evidence="1" type="ORF">ACJMK2_001549</name>
</gene>
<proteinExistence type="predicted"/>
<feature type="non-terminal residue" evidence="1">
    <location>
        <position position="1"/>
    </location>
</feature>
<dbReference type="Gene3D" id="1.10.10.10">
    <property type="entry name" value="Winged helix-like DNA-binding domain superfamily/Winged helix DNA-binding domain"/>
    <property type="match status" value="1"/>
</dbReference>
<dbReference type="InterPro" id="IPR036388">
    <property type="entry name" value="WH-like_DNA-bd_sf"/>
</dbReference>
<name>A0ABD3XUF6_SINWO</name>
<evidence type="ECO:0000313" key="1">
    <source>
        <dbReference type="EMBL" id="KAL3889201.1"/>
    </source>
</evidence>
<dbReference type="EMBL" id="JBJQND010000001">
    <property type="protein sequence ID" value="KAL3889201.1"/>
    <property type="molecule type" value="Genomic_DNA"/>
</dbReference>
<accession>A0ABD3XUF6</accession>
<sequence>GDKSEICKSYFREMRENLKDKPTRFHLIDEDFVIDNTVVDRKLKDLKRKIVEVASQQPYWGEPIPARWILLEQELMRRRDEGVKVISLEDVEKIDKEGTIQIEKSEKLDLFLKFLHETGTIIYF</sequence>
<feature type="non-terminal residue" evidence="1">
    <location>
        <position position="124"/>
    </location>
</feature>
<organism evidence="1 2">
    <name type="scientific">Sinanodonta woodiana</name>
    <name type="common">Chinese pond mussel</name>
    <name type="synonym">Anodonta woodiana</name>
    <dbReference type="NCBI Taxonomy" id="1069815"/>
    <lineage>
        <taxon>Eukaryota</taxon>
        <taxon>Metazoa</taxon>
        <taxon>Spiralia</taxon>
        <taxon>Lophotrochozoa</taxon>
        <taxon>Mollusca</taxon>
        <taxon>Bivalvia</taxon>
        <taxon>Autobranchia</taxon>
        <taxon>Heteroconchia</taxon>
        <taxon>Palaeoheterodonta</taxon>
        <taxon>Unionida</taxon>
        <taxon>Unionoidea</taxon>
        <taxon>Unionidae</taxon>
        <taxon>Unioninae</taxon>
        <taxon>Sinanodonta</taxon>
    </lineage>
</organism>
<dbReference type="AlphaFoldDB" id="A0ABD3XUF6"/>